<comment type="caution">
    <text evidence="11">The sequence shown here is derived from an EMBL/GenBank/DDBJ whole genome shotgun (WGS) entry which is preliminary data.</text>
</comment>
<organism evidence="11 12">
    <name type="scientific">Candidatus Kurthia intestinigallinarum</name>
    <dbReference type="NCBI Taxonomy" id="1562256"/>
    <lineage>
        <taxon>Bacteria</taxon>
        <taxon>Bacillati</taxon>
        <taxon>Bacillota</taxon>
        <taxon>Bacilli</taxon>
        <taxon>Bacillales</taxon>
        <taxon>Caryophanaceae</taxon>
        <taxon>Kurthia</taxon>
    </lineage>
</organism>
<dbReference type="CDD" id="cd04187">
    <property type="entry name" value="DPM1_like_bac"/>
    <property type="match status" value="1"/>
</dbReference>
<evidence type="ECO:0000256" key="2">
    <source>
        <dbReference type="ARBA" id="ARBA00022475"/>
    </source>
</evidence>
<comment type="subcellular location">
    <subcellularLocation>
        <location evidence="1">Cell membrane</location>
        <topology evidence="1">Multi-pass membrane protein</topology>
    </subcellularLocation>
</comment>
<sequence>MSTISFILPAFNEEENVPKIYEAIYKEVQQMPYDYEIIYIDDGSEDNTLEKIKALQQQDCHVKYISFSRNFGKEAAIYAGLQHAEGDAVLLMDSDLQHPPSLMRDMISGYEAGYHQVVACRDRQGESAVHRGITNLFYHLINKMSSVELENGAGDFRLLSRKAVNALLSLSENNRFSKGLFEWIGLSKKNIYYENVERQHGETKWSFGMLLSYAIDGVLSFNTKPLRICLYLGLLFMFGGSLYIAAMLGSIFIQGIEVPGYFTTISAVLILGGLQLVSLGVIGEYIGHIYNEVKRRPHYIVGEANVDRSLKIVKFEPKKLKLKQKKSS</sequence>
<dbReference type="Pfam" id="PF00535">
    <property type="entry name" value="Glycos_transf_2"/>
    <property type="match status" value="1"/>
</dbReference>
<feature type="transmembrane region" description="Helical" evidence="9">
    <location>
        <begin position="228"/>
        <end position="253"/>
    </location>
</feature>
<evidence type="ECO:0000256" key="8">
    <source>
        <dbReference type="ARBA" id="ARBA00038152"/>
    </source>
</evidence>
<keyword evidence="4 11" id="KW-0808">Transferase</keyword>
<feature type="transmembrane region" description="Helical" evidence="9">
    <location>
        <begin position="265"/>
        <end position="286"/>
    </location>
</feature>
<dbReference type="RefSeq" id="WP_126989392.1">
    <property type="nucleotide sequence ID" value="NZ_JTFC01000008.1"/>
</dbReference>
<reference evidence="11 12" key="1">
    <citation type="submission" date="2014-11" db="EMBL/GenBank/DDBJ databases">
        <title>Genome sequence and analysis of novel Kurthia sp.</title>
        <authorList>
            <person name="Lawson J.N."/>
            <person name="Gonzalez J.E."/>
            <person name="Rinauldi L."/>
            <person name="Xuan Z."/>
            <person name="Firman A."/>
            <person name="Shaddox L."/>
            <person name="Trudeau A."/>
            <person name="Shah S."/>
            <person name="Reiman D."/>
        </authorList>
    </citation>
    <scope>NUCLEOTIDE SEQUENCE [LARGE SCALE GENOMIC DNA]</scope>
    <source>
        <strain evidence="11 12">3B1D</strain>
    </source>
</reference>
<dbReference type="GO" id="GO:0005886">
    <property type="term" value="C:plasma membrane"/>
    <property type="evidence" value="ECO:0007669"/>
    <property type="project" value="UniProtKB-SubCell"/>
</dbReference>
<evidence type="ECO:0000313" key="11">
    <source>
        <dbReference type="EMBL" id="RUS58055.1"/>
    </source>
</evidence>
<dbReference type="FunFam" id="3.90.550.10:FF:000079">
    <property type="entry name" value="Probable glycosyl transferase"/>
    <property type="match status" value="1"/>
</dbReference>
<keyword evidence="7 9" id="KW-0472">Membrane</keyword>
<dbReference type="OrthoDB" id="9807778at2"/>
<dbReference type="Proteomes" id="UP000288623">
    <property type="component" value="Unassembled WGS sequence"/>
</dbReference>
<evidence type="ECO:0000256" key="1">
    <source>
        <dbReference type="ARBA" id="ARBA00004651"/>
    </source>
</evidence>
<dbReference type="PANTHER" id="PTHR48090:SF8">
    <property type="entry name" value="GLYCOSYLTRANSFERASE CSBB-RELATED"/>
    <property type="match status" value="1"/>
</dbReference>
<evidence type="ECO:0000256" key="3">
    <source>
        <dbReference type="ARBA" id="ARBA00022676"/>
    </source>
</evidence>
<dbReference type="GO" id="GO:0016757">
    <property type="term" value="F:glycosyltransferase activity"/>
    <property type="evidence" value="ECO:0007669"/>
    <property type="project" value="UniProtKB-KW"/>
</dbReference>
<keyword evidence="2" id="KW-1003">Cell membrane</keyword>
<keyword evidence="5 9" id="KW-0812">Transmembrane</keyword>
<feature type="domain" description="Glycosyltransferase 2-like" evidence="10">
    <location>
        <begin position="5"/>
        <end position="166"/>
    </location>
</feature>
<evidence type="ECO:0000256" key="4">
    <source>
        <dbReference type="ARBA" id="ARBA00022679"/>
    </source>
</evidence>
<proteinExistence type="inferred from homology"/>
<dbReference type="AlphaFoldDB" id="A0A433RXP4"/>
<protein>
    <submittedName>
        <fullName evidence="11">Glycosyltransferase</fullName>
    </submittedName>
</protein>
<evidence type="ECO:0000256" key="6">
    <source>
        <dbReference type="ARBA" id="ARBA00022989"/>
    </source>
</evidence>
<evidence type="ECO:0000256" key="9">
    <source>
        <dbReference type="SAM" id="Phobius"/>
    </source>
</evidence>
<dbReference type="PANTHER" id="PTHR48090">
    <property type="entry name" value="UNDECAPRENYL-PHOSPHATE 4-DEOXY-4-FORMAMIDO-L-ARABINOSE TRANSFERASE-RELATED"/>
    <property type="match status" value="1"/>
</dbReference>
<evidence type="ECO:0000313" key="12">
    <source>
        <dbReference type="Proteomes" id="UP000288623"/>
    </source>
</evidence>
<dbReference type="InterPro" id="IPR050256">
    <property type="entry name" value="Glycosyltransferase_2"/>
</dbReference>
<dbReference type="EMBL" id="JTFC01000008">
    <property type="protein sequence ID" value="RUS58055.1"/>
    <property type="molecule type" value="Genomic_DNA"/>
</dbReference>
<evidence type="ECO:0000256" key="5">
    <source>
        <dbReference type="ARBA" id="ARBA00022692"/>
    </source>
</evidence>
<name>A0A433RXP4_9BACL</name>
<keyword evidence="3" id="KW-0328">Glycosyltransferase</keyword>
<keyword evidence="6 9" id="KW-1133">Transmembrane helix</keyword>
<dbReference type="InterPro" id="IPR001173">
    <property type="entry name" value="Glyco_trans_2-like"/>
</dbReference>
<evidence type="ECO:0000256" key="7">
    <source>
        <dbReference type="ARBA" id="ARBA00023136"/>
    </source>
</evidence>
<evidence type="ECO:0000259" key="10">
    <source>
        <dbReference type="Pfam" id="PF00535"/>
    </source>
</evidence>
<accession>A0A433RXP4</accession>
<dbReference type="Gene3D" id="3.90.550.10">
    <property type="entry name" value="Spore Coat Polysaccharide Biosynthesis Protein SpsA, Chain A"/>
    <property type="match status" value="1"/>
</dbReference>
<comment type="similarity">
    <text evidence="8">Belongs to the glycosyltransferase 2 family. GtrB subfamily.</text>
</comment>
<dbReference type="InterPro" id="IPR029044">
    <property type="entry name" value="Nucleotide-diphossugar_trans"/>
</dbReference>
<dbReference type="SUPFAM" id="SSF53448">
    <property type="entry name" value="Nucleotide-diphospho-sugar transferases"/>
    <property type="match status" value="1"/>
</dbReference>
<keyword evidence="12" id="KW-1185">Reference proteome</keyword>
<gene>
    <name evidence="11" type="ORF">QI30_02595</name>
</gene>